<protein>
    <submittedName>
        <fullName evidence="2">DUF3280 domain-containing protein</fullName>
    </submittedName>
</protein>
<proteinExistence type="predicted"/>
<dbReference type="Proteomes" id="UP001139104">
    <property type="component" value="Unassembled WGS sequence"/>
</dbReference>
<dbReference type="InterPro" id="IPR021698">
    <property type="entry name" value="DUF3280"/>
</dbReference>
<accession>A0ABS9ZBL6</accession>
<dbReference type="RefSeq" id="WP_243069064.1">
    <property type="nucleotide sequence ID" value="NZ_JAIVFK010000058.1"/>
</dbReference>
<dbReference type="Pfam" id="PF11684">
    <property type="entry name" value="DUF3280"/>
    <property type="match status" value="1"/>
</dbReference>
<keyword evidence="3" id="KW-1185">Reference proteome</keyword>
<organism evidence="2 3">
    <name type="scientific">Candidatus Rhodoblastus alkanivorans</name>
    <dbReference type="NCBI Taxonomy" id="2954117"/>
    <lineage>
        <taxon>Bacteria</taxon>
        <taxon>Pseudomonadati</taxon>
        <taxon>Pseudomonadota</taxon>
        <taxon>Alphaproteobacteria</taxon>
        <taxon>Hyphomicrobiales</taxon>
        <taxon>Rhodoblastaceae</taxon>
        <taxon>Rhodoblastus</taxon>
    </lineage>
</organism>
<evidence type="ECO:0000256" key="1">
    <source>
        <dbReference type="SAM" id="Phobius"/>
    </source>
</evidence>
<keyword evidence="1" id="KW-0472">Membrane</keyword>
<evidence type="ECO:0000313" key="3">
    <source>
        <dbReference type="Proteomes" id="UP001139104"/>
    </source>
</evidence>
<feature type="transmembrane region" description="Helical" evidence="1">
    <location>
        <begin position="38"/>
        <end position="58"/>
    </location>
</feature>
<comment type="caution">
    <text evidence="2">The sequence shown here is derived from an EMBL/GenBank/DDBJ whole genome shotgun (WGS) entry which is preliminary data.</text>
</comment>
<dbReference type="EMBL" id="JAIVFP010000003">
    <property type="protein sequence ID" value="MCI4685038.1"/>
    <property type="molecule type" value="Genomic_DNA"/>
</dbReference>
<keyword evidence="1" id="KW-0812">Transmembrane</keyword>
<sequence length="211" mass="23356">MTVHEIKPAPKSMPDVQDRSRLRGHELFARCRRAPRSAFAIMAFLLLMSIVVGGRVLAAEPTPVAQVKSIAFLGVQFLNDHEAQEPTTDAERARLVSIEELFKSKLEASGRYKFVQIPADTKAKIARGAAMGNCGGCEVGYGEQLHSDLVAWVVVQKVSNLILNLNVYVADVATKKMTFIQSVDIRGNTDESWMRGMTYIVKNHMLGDRPL</sequence>
<keyword evidence="1" id="KW-1133">Transmembrane helix</keyword>
<name>A0ABS9ZBL6_9HYPH</name>
<gene>
    <name evidence="2" type="ORF">K2U94_20140</name>
</gene>
<reference evidence="2" key="1">
    <citation type="journal article" date="2022" name="ISME J.">
        <title>Identification of active gaseous-alkane degraders at natural gas seeps.</title>
        <authorList>
            <person name="Farhan Ul Haque M."/>
            <person name="Hernandez M."/>
            <person name="Crombie A.T."/>
            <person name="Murrell J.C."/>
        </authorList>
    </citation>
    <scope>NUCLEOTIDE SEQUENCE</scope>
    <source>
        <strain evidence="2">PC2</strain>
    </source>
</reference>
<evidence type="ECO:0000313" key="2">
    <source>
        <dbReference type="EMBL" id="MCI4685038.1"/>
    </source>
</evidence>